<feature type="transmembrane region" description="Helical" evidence="1">
    <location>
        <begin position="75"/>
        <end position="97"/>
    </location>
</feature>
<proteinExistence type="predicted"/>
<keyword evidence="1" id="KW-0812">Transmembrane</keyword>
<evidence type="ECO:0000313" key="3">
    <source>
        <dbReference type="Proteomes" id="UP000605986"/>
    </source>
</evidence>
<accession>A0A8H4KJ98</accession>
<evidence type="ECO:0000256" key="1">
    <source>
        <dbReference type="SAM" id="Phobius"/>
    </source>
</evidence>
<dbReference type="Proteomes" id="UP000605986">
    <property type="component" value="Unassembled WGS sequence"/>
</dbReference>
<organism evidence="2 3">
    <name type="scientific">Fusarium austroafricanum</name>
    <dbReference type="NCBI Taxonomy" id="2364996"/>
    <lineage>
        <taxon>Eukaryota</taxon>
        <taxon>Fungi</taxon>
        <taxon>Dikarya</taxon>
        <taxon>Ascomycota</taxon>
        <taxon>Pezizomycotina</taxon>
        <taxon>Sordariomycetes</taxon>
        <taxon>Hypocreomycetidae</taxon>
        <taxon>Hypocreales</taxon>
        <taxon>Nectriaceae</taxon>
        <taxon>Fusarium</taxon>
        <taxon>Fusarium concolor species complex</taxon>
    </lineage>
</organism>
<evidence type="ECO:0000313" key="2">
    <source>
        <dbReference type="EMBL" id="KAF4451251.1"/>
    </source>
</evidence>
<keyword evidence="3" id="KW-1185">Reference proteome</keyword>
<name>A0A8H4KJ98_9HYPO</name>
<comment type="caution">
    <text evidence="2">The sequence shown here is derived from an EMBL/GenBank/DDBJ whole genome shotgun (WGS) entry which is preliminary data.</text>
</comment>
<sequence>MAPNLEFYYDDVASLGRPIFEIRLAQFLNTVFLYTVHSDVTLGISRILDWPGINTVSIDAENAVLEKIFSCNKTWFAILLFICVVVIVPASVSGIVLRAMTLAPDVLGTLSIVTLDNRCGKQLQKAYILDGLERSRLLKQVSIKLGNVERNGSSGRIAFAAPVCEEVMELEEREL</sequence>
<dbReference type="OrthoDB" id="3692311at2759"/>
<gene>
    <name evidence="2" type="ORF">F53441_5753</name>
</gene>
<protein>
    <submittedName>
        <fullName evidence="2">Uncharacterized protein</fullName>
    </submittedName>
</protein>
<reference evidence="2" key="1">
    <citation type="submission" date="2020-01" db="EMBL/GenBank/DDBJ databases">
        <title>Identification and distribution of gene clusters putatively required for synthesis of sphingolipid metabolism inhibitors in phylogenetically diverse species of the filamentous fungus Fusarium.</title>
        <authorList>
            <person name="Kim H.-S."/>
            <person name="Busman M."/>
            <person name="Brown D.W."/>
            <person name="Divon H."/>
            <person name="Uhlig S."/>
            <person name="Proctor R.H."/>
        </authorList>
    </citation>
    <scope>NUCLEOTIDE SEQUENCE</scope>
    <source>
        <strain evidence="2">NRRL 53441</strain>
    </source>
</reference>
<dbReference type="EMBL" id="JAADJG010000224">
    <property type="protein sequence ID" value="KAF4451251.1"/>
    <property type="molecule type" value="Genomic_DNA"/>
</dbReference>
<keyword evidence="1" id="KW-1133">Transmembrane helix</keyword>
<dbReference type="AlphaFoldDB" id="A0A8H4KJ98"/>
<keyword evidence="1" id="KW-0472">Membrane</keyword>